<evidence type="ECO:0000256" key="1">
    <source>
        <dbReference type="SAM" id="MobiDB-lite"/>
    </source>
</evidence>
<proteinExistence type="evidence at transcript level"/>
<dbReference type="AlphaFoldDB" id="A0A0C9RX93"/>
<feature type="signal peptide" evidence="2">
    <location>
        <begin position="1"/>
        <end position="23"/>
    </location>
</feature>
<dbReference type="EMBL" id="GBZX01000489">
    <property type="protein sequence ID" value="JAG92251.1"/>
    <property type="molecule type" value="mRNA"/>
</dbReference>
<reference evidence="3" key="1">
    <citation type="journal article" date="2015" name="PLoS ONE">
        <title>An Insight into the Sialome of the Lone Star Tick, Amblyomma americanum, with a Glimpse on Its Time Dependent Gene Expression.</title>
        <authorList>
            <person name="Karim S."/>
            <person name="Ribeiro J.M."/>
        </authorList>
    </citation>
    <scope>NUCLEOTIDE SEQUENCE</scope>
    <source>
        <tissue evidence="3">Salivary gland</tissue>
    </source>
</reference>
<feature type="compositionally biased region" description="Polar residues" evidence="1">
    <location>
        <begin position="122"/>
        <end position="132"/>
    </location>
</feature>
<evidence type="ECO:0000256" key="2">
    <source>
        <dbReference type="SAM" id="SignalP"/>
    </source>
</evidence>
<name>A0A0C9RX93_AMBAM</name>
<accession>A0A0C9RX93</accession>
<protein>
    <submittedName>
        <fullName evidence="3">Putative secreted protein</fullName>
    </submittedName>
</protein>
<feature type="compositionally biased region" description="Basic and acidic residues" evidence="1">
    <location>
        <begin position="102"/>
        <end position="113"/>
    </location>
</feature>
<organism evidence="3">
    <name type="scientific">Amblyomma americanum</name>
    <name type="common">Lone star tick</name>
    <dbReference type="NCBI Taxonomy" id="6943"/>
    <lineage>
        <taxon>Eukaryota</taxon>
        <taxon>Metazoa</taxon>
        <taxon>Ecdysozoa</taxon>
        <taxon>Arthropoda</taxon>
        <taxon>Chelicerata</taxon>
        <taxon>Arachnida</taxon>
        <taxon>Acari</taxon>
        <taxon>Parasitiformes</taxon>
        <taxon>Ixodida</taxon>
        <taxon>Ixodoidea</taxon>
        <taxon>Ixodidae</taxon>
        <taxon>Amblyomminae</taxon>
        <taxon>Amblyomma</taxon>
    </lineage>
</organism>
<keyword evidence="2" id="KW-0732">Signal</keyword>
<feature type="chain" id="PRO_5002202566" evidence="2">
    <location>
        <begin position="24"/>
        <end position="156"/>
    </location>
</feature>
<feature type="non-terminal residue" evidence="3">
    <location>
        <position position="156"/>
    </location>
</feature>
<sequence length="156" mass="17984">MALKRCIFLVVFALLVEVLPSSADVDSQHSEERTSFDIEEFLKDDGERELKVVSVSLTTNSIHPCKVDYYRNTTVFGTSDFYRYYLQANRGNSRPRSTKRQMGRDPTGKKKSESLMGEFKNTRTATPPQSDTMYIYKYNKRRQSMNTDGISRSPLN</sequence>
<evidence type="ECO:0000313" key="3">
    <source>
        <dbReference type="EMBL" id="JAG92251.1"/>
    </source>
</evidence>
<feature type="region of interest" description="Disordered" evidence="1">
    <location>
        <begin position="91"/>
        <end position="133"/>
    </location>
</feature>